<dbReference type="PANTHER" id="PTHR12687">
    <property type="entry name" value="NUCLEOLAR COMPLEX 2 AND RAD4-RELATED"/>
    <property type="match status" value="1"/>
</dbReference>
<evidence type="ECO:0000256" key="4">
    <source>
        <dbReference type="SAM" id="MobiDB-lite"/>
    </source>
</evidence>
<dbReference type="Pfam" id="PF03715">
    <property type="entry name" value="Noc2"/>
    <property type="match status" value="1"/>
</dbReference>
<dbReference type="GO" id="GO:0042273">
    <property type="term" value="P:ribosomal large subunit biogenesis"/>
    <property type="evidence" value="ECO:0007669"/>
    <property type="project" value="TreeGrafter"/>
</dbReference>
<evidence type="ECO:0000256" key="1">
    <source>
        <dbReference type="ARBA" id="ARBA00004123"/>
    </source>
</evidence>
<dbReference type="GeneID" id="37028465"/>
<feature type="compositionally biased region" description="Acidic residues" evidence="4">
    <location>
        <begin position="105"/>
        <end position="127"/>
    </location>
</feature>
<feature type="compositionally biased region" description="Acidic residues" evidence="4">
    <location>
        <begin position="191"/>
        <end position="200"/>
    </location>
</feature>
<feature type="compositionally biased region" description="Acidic residues" evidence="4">
    <location>
        <begin position="163"/>
        <end position="173"/>
    </location>
</feature>
<dbReference type="GO" id="GO:0005730">
    <property type="term" value="C:nucleolus"/>
    <property type="evidence" value="ECO:0007669"/>
    <property type="project" value="TreeGrafter"/>
</dbReference>
<feature type="compositionally biased region" description="Basic residues" evidence="4">
    <location>
        <begin position="1"/>
        <end position="17"/>
    </location>
</feature>
<gene>
    <name evidence="5" type="ORF">BDZ90DRAFT_233464</name>
</gene>
<feature type="compositionally biased region" description="Basic and acidic residues" evidence="4">
    <location>
        <begin position="18"/>
        <end position="44"/>
    </location>
</feature>
<feature type="region of interest" description="Disordered" evidence="4">
    <location>
        <begin position="1"/>
        <end position="150"/>
    </location>
</feature>
<dbReference type="PANTHER" id="PTHR12687:SF4">
    <property type="entry name" value="NUCLEOLAR COMPLEX PROTEIN 2 HOMOLOG"/>
    <property type="match status" value="1"/>
</dbReference>
<reference evidence="5 6" key="1">
    <citation type="journal article" date="2018" name="Mol. Biol. Evol.">
        <title>Broad Genomic Sampling Reveals a Smut Pathogenic Ancestry of the Fungal Clade Ustilaginomycotina.</title>
        <authorList>
            <person name="Kijpornyongpan T."/>
            <person name="Mondo S.J."/>
            <person name="Barry K."/>
            <person name="Sandor L."/>
            <person name="Lee J."/>
            <person name="Lipzen A."/>
            <person name="Pangilinan J."/>
            <person name="LaButti K."/>
            <person name="Hainaut M."/>
            <person name="Henrissat B."/>
            <person name="Grigoriev I.V."/>
            <person name="Spatafora J.W."/>
            <person name="Aime M.C."/>
        </authorList>
    </citation>
    <scope>NUCLEOTIDE SEQUENCE [LARGE SCALE GENOMIC DNA]</scope>
    <source>
        <strain evidence="5 6">MCA 5214</strain>
    </source>
</reference>
<comment type="similarity">
    <text evidence="2">Belongs to the NOC2 family.</text>
</comment>
<feature type="region of interest" description="Disordered" evidence="4">
    <location>
        <begin position="163"/>
        <end position="203"/>
    </location>
</feature>
<evidence type="ECO:0000313" key="5">
    <source>
        <dbReference type="EMBL" id="PWN26332.1"/>
    </source>
</evidence>
<evidence type="ECO:0000313" key="6">
    <source>
        <dbReference type="Proteomes" id="UP000245884"/>
    </source>
</evidence>
<dbReference type="GO" id="GO:0030690">
    <property type="term" value="C:Noc1p-Noc2p complex"/>
    <property type="evidence" value="ECO:0007669"/>
    <property type="project" value="TreeGrafter"/>
</dbReference>
<name>A0A316UM20_9BASI</name>
<comment type="subcellular location">
    <subcellularLocation>
        <location evidence="1">Nucleus</location>
    </subcellularLocation>
</comment>
<dbReference type="AlphaFoldDB" id="A0A316UM20"/>
<accession>A0A316UM20</accession>
<dbReference type="InterPro" id="IPR005343">
    <property type="entry name" value="Noc2"/>
</dbReference>
<evidence type="ECO:0000256" key="3">
    <source>
        <dbReference type="ARBA" id="ARBA00023242"/>
    </source>
</evidence>
<feature type="compositionally biased region" description="Acidic residues" evidence="4">
    <location>
        <begin position="56"/>
        <end position="80"/>
    </location>
</feature>
<sequence>MAKATKQTKKFQKNHLKRAIDDRKNFQKKKAGIERAKKAKDARSKRSKGDRHAAVGDDEEDEDDEADEAGAGSDEDEMDAEAGPSRFQGMSVEEFLGGGFKAGMDDEEEDGNDDEEADMSEMDDISDGEMHAQDLEKLKEKDPDFYRYLQENDEELLKFAGEDASDDDDEDEEPQKASSSAKGKGKATQADSDDEEDEEEAQHVVTMKTLRGWQRAMIQHRSLKALRKLLLAFRSAAHMDDPEDERPEQSFVVEEAAVFNKLLLTVFKYTPVVLQHHIPAKETQQGRFKLPTNSKKFSILQRPIQTYFSNLHHLLKSLPEQEMVYVAVTESARMVPFLMNNRRMAREYVKTMLDLWATASDRVRIAAFLSVRKVAKAGDEAMLDLCLRGAYLSFIRSTKLTTIHTLPSINLMKNSASELYALNSSASYQQAFSFIRQLAIHLRNALKTRSAESFKSVYNWQYVHCIDFWSIVLAAACDRQRGVESEMQQLVYPLVQVASGAIRLIPTSRYFPLRCHLLRAMLRLMQRTGVYIPLGSSLLEMLSAPEFLRKAKGSTLKPLDFTTTLRAPASYVRTRVYADQLAEEVPYLLAEFLATQSRSIGLPELVVPLVFQVKRTLKHSTSPKLSSACKQLLAKVEANVRFVEQKRQNVEFAPSNLKGLEGFLSEMGEGEETPLEAWVRLARKVRQQKRRVVEEMEQQV</sequence>
<feature type="compositionally biased region" description="Basic and acidic residues" evidence="4">
    <location>
        <begin position="128"/>
        <end position="145"/>
    </location>
</feature>
<dbReference type="STRING" id="1569628.A0A316UM20"/>
<evidence type="ECO:0000256" key="2">
    <source>
        <dbReference type="ARBA" id="ARBA00005907"/>
    </source>
</evidence>
<protein>
    <submittedName>
        <fullName evidence="5">Noc2-domain-containing protein</fullName>
    </submittedName>
</protein>
<dbReference type="RefSeq" id="XP_025360944.1">
    <property type="nucleotide sequence ID" value="XM_025506642.1"/>
</dbReference>
<dbReference type="Proteomes" id="UP000245884">
    <property type="component" value="Unassembled WGS sequence"/>
</dbReference>
<proteinExistence type="inferred from homology"/>
<dbReference type="GO" id="GO:0005654">
    <property type="term" value="C:nucleoplasm"/>
    <property type="evidence" value="ECO:0007669"/>
    <property type="project" value="TreeGrafter"/>
</dbReference>
<dbReference type="EMBL" id="KZ819672">
    <property type="protein sequence ID" value="PWN26332.1"/>
    <property type="molecule type" value="Genomic_DNA"/>
</dbReference>
<organism evidence="5 6">
    <name type="scientific">Jaminaea rosea</name>
    <dbReference type="NCBI Taxonomy" id="1569628"/>
    <lineage>
        <taxon>Eukaryota</taxon>
        <taxon>Fungi</taxon>
        <taxon>Dikarya</taxon>
        <taxon>Basidiomycota</taxon>
        <taxon>Ustilaginomycotina</taxon>
        <taxon>Exobasidiomycetes</taxon>
        <taxon>Microstromatales</taxon>
        <taxon>Microstromatales incertae sedis</taxon>
        <taxon>Jaminaea</taxon>
    </lineage>
</organism>
<dbReference type="OrthoDB" id="10266662at2759"/>
<dbReference type="GO" id="GO:0030691">
    <property type="term" value="C:Noc2p-Noc3p complex"/>
    <property type="evidence" value="ECO:0007669"/>
    <property type="project" value="TreeGrafter"/>
</dbReference>
<keyword evidence="6" id="KW-1185">Reference proteome</keyword>
<keyword evidence="3" id="KW-0539">Nucleus</keyword>